<evidence type="ECO:0000256" key="2">
    <source>
        <dbReference type="ARBA" id="ARBA00008458"/>
    </source>
</evidence>
<dbReference type="EMBL" id="GBGD01003620">
    <property type="protein sequence ID" value="JAC85269.1"/>
    <property type="molecule type" value="mRNA"/>
</dbReference>
<comment type="similarity">
    <text evidence="2">Belongs to the RNase K family.</text>
</comment>
<reference evidence="7" key="1">
    <citation type="journal article" date="2015" name="J. Med. Entomol.">
        <title>A Deep Insight Into the Sialotranscriptome of the Chagas Disease Vector, Panstrongylus megistus (Hemiptera: Heteroptera).</title>
        <authorList>
            <person name="Ribeiro J.M."/>
            <person name="Schwarz A."/>
            <person name="Francischetti I.M."/>
        </authorList>
    </citation>
    <scope>NUCLEOTIDE SEQUENCE</scope>
    <source>
        <tissue evidence="7">Salivary glands</tissue>
    </source>
</reference>
<comment type="subcellular location">
    <subcellularLocation>
        <location evidence="1">Membrane</location>
        <topology evidence="1">Multi-pass membrane protein</topology>
    </subcellularLocation>
</comment>
<accession>A0A069DVD2</accession>
<keyword evidence="5 6" id="KW-0472">Membrane</keyword>
<keyword evidence="4 6" id="KW-1133">Transmembrane helix</keyword>
<evidence type="ECO:0000256" key="6">
    <source>
        <dbReference type="SAM" id="Phobius"/>
    </source>
</evidence>
<dbReference type="GO" id="GO:0016020">
    <property type="term" value="C:membrane"/>
    <property type="evidence" value="ECO:0007669"/>
    <property type="project" value="UniProtKB-SubCell"/>
</dbReference>
<feature type="transmembrane region" description="Helical" evidence="6">
    <location>
        <begin position="61"/>
        <end position="82"/>
    </location>
</feature>
<feature type="transmembrane region" description="Helical" evidence="6">
    <location>
        <begin position="12"/>
        <end position="32"/>
    </location>
</feature>
<evidence type="ECO:0000313" key="7">
    <source>
        <dbReference type="EMBL" id="JAC85269.1"/>
    </source>
</evidence>
<evidence type="ECO:0000256" key="5">
    <source>
        <dbReference type="ARBA" id="ARBA00023136"/>
    </source>
</evidence>
<sequence length="94" mass="10504">MIICGPKCSLCGIIVSIWGMIQLAAMGIFYFVNSVALLEDIPLGEEFEDTKSFYNAAKSGYTVNAMNCWIAACLYLFTLLFAGHQFYMHSRSQN</sequence>
<organism evidence="7">
    <name type="scientific">Panstrongylus megistus</name>
    <dbReference type="NCBI Taxonomy" id="65343"/>
    <lineage>
        <taxon>Eukaryota</taxon>
        <taxon>Metazoa</taxon>
        <taxon>Ecdysozoa</taxon>
        <taxon>Arthropoda</taxon>
        <taxon>Hexapoda</taxon>
        <taxon>Insecta</taxon>
        <taxon>Pterygota</taxon>
        <taxon>Neoptera</taxon>
        <taxon>Paraneoptera</taxon>
        <taxon>Hemiptera</taxon>
        <taxon>Heteroptera</taxon>
        <taxon>Panheteroptera</taxon>
        <taxon>Cimicomorpha</taxon>
        <taxon>Reduviidae</taxon>
        <taxon>Triatominae</taxon>
        <taxon>Panstrongylus</taxon>
    </lineage>
</organism>
<dbReference type="AlphaFoldDB" id="A0A069DVD2"/>
<evidence type="ECO:0000256" key="3">
    <source>
        <dbReference type="ARBA" id="ARBA00022692"/>
    </source>
</evidence>
<dbReference type="GO" id="GO:0004521">
    <property type="term" value="F:RNA endonuclease activity"/>
    <property type="evidence" value="ECO:0007669"/>
    <property type="project" value="InterPro"/>
</dbReference>
<keyword evidence="3 6" id="KW-0812">Transmembrane</keyword>
<evidence type="ECO:0000256" key="1">
    <source>
        <dbReference type="ARBA" id="ARBA00004141"/>
    </source>
</evidence>
<dbReference type="PANTHER" id="PTHR31733">
    <property type="entry name" value="RIBONUCLEASE KAPPA"/>
    <property type="match status" value="1"/>
</dbReference>
<protein>
    <submittedName>
        <fullName evidence="7">Putative membrane-bound ribonuclease</fullName>
    </submittedName>
</protein>
<evidence type="ECO:0000256" key="4">
    <source>
        <dbReference type="ARBA" id="ARBA00022989"/>
    </source>
</evidence>
<proteinExistence type="evidence at transcript level"/>
<name>A0A069DVD2_9HEMI</name>
<dbReference type="InterPro" id="IPR026770">
    <property type="entry name" value="RNase_K"/>
</dbReference>